<evidence type="ECO:0000256" key="6">
    <source>
        <dbReference type="ARBA" id="ARBA00023049"/>
    </source>
</evidence>
<accession>A0A3L7K579</accession>
<dbReference type="InterPro" id="IPR000834">
    <property type="entry name" value="Peptidase_M14"/>
</dbReference>
<evidence type="ECO:0000256" key="4">
    <source>
        <dbReference type="ARBA" id="ARBA00022801"/>
    </source>
</evidence>
<feature type="domain" description="LysM" evidence="9">
    <location>
        <begin position="51"/>
        <end position="95"/>
    </location>
</feature>
<keyword evidence="12" id="KW-1185">Reference proteome</keyword>
<keyword evidence="4" id="KW-0378">Hydrolase</keyword>
<dbReference type="CDD" id="cd06229">
    <property type="entry name" value="M14_Endopeptidase_I"/>
    <property type="match status" value="1"/>
</dbReference>
<keyword evidence="3" id="KW-0645">Protease</keyword>
<sequence length="395" mass="44926">MKIKAREGDTLTSLSQAFYIPVPLIQEANGRLDSDVLTPGKQVDIPGYESEQYRLRQGDSLWEISRRCEVREDAILMLNQGISFQSIQPDKVILIPSRIKNIIITEKVPYNFDTFNKDLLRLLTVYPFIKKRVIGRSVLNQPIIELKIGRGKEKVHWNGSFHANEWITTPVIMKFINELALSVTNGKEIMHTNMLKIFETRSISIVPMVNPDGVDLVLNGPPSHIKDKLIQLNGGRDDFTGWKANIRGVDLNKQFPARWQDEKQRKNLTSPGPRDYGGIKPLSEPETIVMAKLAQKEKFDVLLAFHTQGQEFYWGFGGLEPQKSKSLAEAIEKMSGYSSVQFIDSYAGYKDWFIKKFRNPGFTIELGKGINPLPLSQFDEIYSASRGIFIASLLY</sequence>
<dbReference type="GO" id="GO:0006508">
    <property type="term" value="P:proteolysis"/>
    <property type="evidence" value="ECO:0007669"/>
    <property type="project" value="UniProtKB-KW"/>
</dbReference>
<name>A0A3L7K579_9BACI</name>
<dbReference type="PROSITE" id="PS51782">
    <property type="entry name" value="LYSM"/>
    <property type="match status" value="2"/>
</dbReference>
<dbReference type="Gene3D" id="3.10.350.10">
    <property type="entry name" value="LysM domain"/>
    <property type="match status" value="2"/>
</dbReference>
<evidence type="ECO:0000256" key="2">
    <source>
        <dbReference type="ARBA" id="ARBA00005988"/>
    </source>
</evidence>
<dbReference type="PANTHER" id="PTHR11705:SF143">
    <property type="entry name" value="SLL0236 PROTEIN"/>
    <property type="match status" value="1"/>
</dbReference>
<evidence type="ECO:0000256" key="3">
    <source>
        <dbReference type="ARBA" id="ARBA00022670"/>
    </source>
</evidence>
<dbReference type="EMBL" id="RCVZ01000001">
    <property type="protein sequence ID" value="RLQ98236.1"/>
    <property type="molecule type" value="Genomic_DNA"/>
</dbReference>
<evidence type="ECO:0000259" key="10">
    <source>
        <dbReference type="PROSITE" id="PS52035"/>
    </source>
</evidence>
<dbReference type="CDD" id="cd00118">
    <property type="entry name" value="LysM"/>
    <property type="match status" value="2"/>
</dbReference>
<keyword evidence="5" id="KW-0862">Zinc</keyword>
<dbReference type="Proteomes" id="UP000276770">
    <property type="component" value="Unassembled WGS sequence"/>
</dbReference>
<dbReference type="SUPFAM" id="SSF54106">
    <property type="entry name" value="LysM domain"/>
    <property type="match status" value="1"/>
</dbReference>
<feature type="region of interest" description="Disordered" evidence="8">
    <location>
        <begin position="260"/>
        <end position="280"/>
    </location>
</feature>
<dbReference type="InterPro" id="IPR018392">
    <property type="entry name" value="LysM"/>
</dbReference>
<comment type="similarity">
    <text evidence="2 7">Belongs to the peptidase M14 family.</text>
</comment>
<evidence type="ECO:0000256" key="8">
    <source>
        <dbReference type="SAM" id="MobiDB-lite"/>
    </source>
</evidence>
<feature type="domain" description="Peptidase M14" evidence="10">
    <location>
        <begin position="108"/>
        <end position="393"/>
    </location>
</feature>
<dbReference type="OrthoDB" id="9802862at2"/>
<feature type="domain" description="LysM" evidence="9">
    <location>
        <begin position="1"/>
        <end position="45"/>
    </location>
</feature>
<dbReference type="SMART" id="SM00257">
    <property type="entry name" value="LysM"/>
    <property type="match status" value="2"/>
</dbReference>
<dbReference type="GO" id="GO:0008270">
    <property type="term" value="F:zinc ion binding"/>
    <property type="evidence" value="ECO:0007669"/>
    <property type="project" value="InterPro"/>
</dbReference>
<reference evidence="11 12" key="1">
    <citation type="submission" date="2018-10" db="EMBL/GenBank/DDBJ databases">
        <title>Falsibacillus sp. genome draft.</title>
        <authorList>
            <person name="Shi S."/>
        </authorList>
    </citation>
    <scope>NUCLEOTIDE SEQUENCE [LARGE SCALE GENOMIC DNA]</scope>
    <source>
        <strain evidence="11 12">GY 10110</strain>
    </source>
</reference>
<proteinExistence type="inferred from homology"/>
<dbReference type="Pfam" id="PF00246">
    <property type="entry name" value="Peptidase_M14"/>
    <property type="match status" value="1"/>
</dbReference>
<dbReference type="GO" id="GO:0004181">
    <property type="term" value="F:metallocarboxypeptidase activity"/>
    <property type="evidence" value="ECO:0007669"/>
    <property type="project" value="InterPro"/>
</dbReference>
<evidence type="ECO:0000256" key="5">
    <source>
        <dbReference type="ARBA" id="ARBA00022833"/>
    </source>
</evidence>
<feature type="active site" description="Proton donor/acceptor" evidence="7">
    <location>
        <position position="365"/>
    </location>
</feature>
<dbReference type="AlphaFoldDB" id="A0A3L7K579"/>
<organism evidence="11 12">
    <name type="scientific">Falsibacillus albus</name>
    <dbReference type="NCBI Taxonomy" id="2478915"/>
    <lineage>
        <taxon>Bacteria</taxon>
        <taxon>Bacillati</taxon>
        <taxon>Bacillota</taxon>
        <taxon>Bacilli</taxon>
        <taxon>Bacillales</taxon>
        <taxon>Bacillaceae</taxon>
        <taxon>Falsibacillus</taxon>
    </lineage>
</organism>
<evidence type="ECO:0000259" key="9">
    <source>
        <dbReference type="PROSITE" id="PS51782"/>
    </source>
</evidence>
<dbReference type="InterPro" id="IPR036779">
    <property type="entry name" value="LysM_dom_sf"/>
</dbReference>
<dbReference type="PANTHER" id="PTHR11705">
    <property type="entry name" value="PROTEASE FAMILY M14 CARBOXYPEPTIDASE A,B"/>
    <property type="match status" value="1"/>
</dbReference>
<dbReference type="SUPFAM" id="SSF53187">
    <property type="entry name" value="Zn-dependent exopeptidases"/>
    <property type="match status" value="1"/>
</dbReference>
<dbReference type="RefSeq" id="WP_121678924.1">
    <property type="nucleotide sequence ID" value="NZ_RCVZ01000001.1"/>
</dbReference>
<dbReference type="Gene3D" id="3.40.630.10">
    <property type="entry name" value="Zn peptidases"/>
    <property type="match status" value="1"/>
</dbReference>
<dbReference type="GO" id="GO:0005615">
    <property type="term" value="C:extracellular space"/>
    <property type="evidence" value="ECO:0007669"/>
    <property type="project" value="TreeGrafter"/>
</dbReference>
<comment type="cofactor">
    <cofactor evidence="1">
        <name>Zn(2+)</name>
        <dbReference type="ChEBI" id="CHEBI:29105"/>
    </cofactor>
</comment>
<dbReference type="PROSITE" id="PS52035">
    <property type="entry name" value="PEPTIDASE_M14"/>
    <property type="match status" value="1"/>
</dbReference>
<dbReference type="SMART" id="SM00631">
    <property type="entry name" value="Zn_pept"/>
    <property type="match status" value="1"/>
</dbReference>
<evidence type="ECO:0000313" key="11">
    <source>
        <dbReference type="EMBL" id="RLQ98236.1"/>
    </source>
</evidence>
<gene>
    <name evidence="11" type="ORF">D9X91_02290</name>
</gene>
<dbReference type="InterPro" id="IPR034274">
    <property type="entry name" value="ENP1_M14_CPD"/>
</dbReference>
<keyword evidence="6" id="KW-0482">Metalloprotease</keyword>
<dbReference type="Pfam" id="PF01476">
    <property type="entry name" value="LysM"/>
    <property type="match status" value="2"/>
</dbReference>
<evidence type="ECO:0000256" key="1">
    <source>
        <dbReference type="ARBA" id="ARBA00001947"/>
    </source>
</evidence>
<protein>
    <submittedName>
        <fullName evidence="11">LysM peptidoglycan-binding domain-containing protein</fullName>
    </submittedName>
</protein>
<evidence type="ECO:0000313" key="12">
    <source>
        <dbReference type="Proteomes" id="UP000276770"/>
    </source>
</evidence>
<evidence type="ECO:0000256" key="7">
    <source>
        <dbReference type="PROSITE-ProRule" id="PRU01379"/>
    </source>
</evidence>
<comment type="caution">
    <text evidence="11">The sequence shown here is derived from an EMBL/GenBank/DDBJ whole genome shotgun (WGS) entry which is preliminary data.</text>
</comment>